<protein>
    <submittedName>
        <fullName evidence="1">Uncharacterized protein</fullName>
    </submittedName>
</protein>
<name>A0A1M6BIF7_9BACT</name>
<organism evidence="1 2">
    <name type="scientific">Rubritalea squalenifaciens DSM 18772</name>
    <dbReference type="NCBI Taxonomy" id="1123071"/>
    <lineage>
        <taxon>Bacteria</taxon>
        <taxon>Pseudomonadati</taxon>
        <taxon>Verrucomicrobiota</taxon>
        <taxon>Verrucomicrobiia</taxon>
        <taxon>Verrucomicrobiales</taxon>
        <taxon>Rubritaleaceae</taxon>
        <taxon>Rubritalea</taxon>
    </lineage>
</organism>
<evidence type="ECO:0000313" key="1">
    <source>
        <dbReference type="EMBL" id="SHI48466.1"/>
    </source>
</evidence>
<dbReference type="AlphaFoldDB" id="A0A1M6BIF7"/>
<keyword evidence="2" id="KW-1185">Reference proteome</keyword>
<accession>A0A1M6BIF7</accession>
<dbReference type="EMBL" id="FQYR01000002">
    <property type="protein sequence ID" value="SHI48466.1"/>
    <property type="molecule type" value="Genomic_DNA"/>
</dbReference>
<dbReference type="STRING" id="1123071.SAMN02745181_0229"/>
<dbReference type="InParanoid" id="A0A1M6BIF7"/>
<dbReference type="RefSeq" id="WP_143157671.1">
    <property type="nucleotide sequence ID" value="NZ_FQYR01000002.1"/>
</dbReference>
<proteinExistence type="predicted"/>
<reference evidence="1 2" key="1">
    <citation type="submission" date="2016-11" db="EMBL/GenBank/DDBJ databases">
        <authorList>
            <person name="Jaros S."/>
            <person name="Januszkiewicz K."/>
            <person name="Wedrychowicz H."/>
        </authorList>
    </citation>
    <scope>NUCLEOTIDE SEQUENCE [LARGE SCALE GENOMIC DNA]</scope>
    <source>
        <strain evidence="1 2">DSM 18772</strain>
    </source>
</reference>
<dbReference type="Proteomes" id="UP000184510">
    <property type="component" value="Unassembled WGS sequence"/>
</dbReference>
<evidence type="ECO:0000313" key="2">
    <source>
        <dbReference type="Proteomes" id="UP000184510"/>
    </source>
</evidence>
<sequence>MNMLFPVSLAAAACLLASCDKAPQSSTTIVHGEDNAEHAEFSSLEGKYDTGKLYIQYHVGNTQSGHSTSDWTIHAPFEVKVTPTSLELNFSGAYKVNGSATDKGKKHLIIKKSCIHTVLYSEESPSS</sequence>
<gene>
    <name evidence="1" type="ORF">SAMN02745181_0229</name>
</gene>